<reference evidence="3" key="1">
    <citation type="submission" date="2014-09" db="EMBL/GenBank/DDBJ databases">
        <authorList>
            <person name="Sharma Rahul"/>
            <person name="Thines Marco"/>
        </authorList>
    </citation>
    <scope>NUCLEOTIDE SEQUENCE [LARGE SCALE GENOMIC DNA]</scope>
</reference>
<dbReference type="EMBL" id="CCYD01002371">
    <property type="protein sequence ID" value="CEG47243.1"/>
    <property type="molecule type" value="Genomic_DNA"/>
</dbReference>
<evidence type="ECO:0000313" key="2">
    <source>
        <dbReference type="EMBL" id="CEG47243.1"/>
    </source>
</evidence>
<keyword evidence="1" id="KW-0812">Transmembrane</keyword>
<evidence type="ECO:0000313" key="3">
    <source>
        <dbReference type="Proteomes" id="UP000054928"/>
    </source>
</evidence>
<keyword evidence="1" id="KW-1133">Transmembrane helix</keyword>
<accession>A0A0N7L7J4</accession>
<feature type="transmembrane region" description="Helical" evidence="1">
    <location>
        <begin position="34"/>
        <end position="53"/>
    </location>
</feature>
<keyword evidence="3" id="KW-1185">Reference proteome</keyword>
<sequence>MLIPETITRLKRIELLARTENHWEGFPDSSTNDVLRPIAIFVLLALFVVVHILETLPVDTLCSKVLGASGI</sequence>
<dbReference type="Proteomes" id="UP000054928">
    <property type="component" value="Unassembled WGS sequence"/>
</dbReference>
<organism evidence="2 3">
    <name type="scientific">Plasmopara halstedii</name>
    <name type="common">Downy mildew of sunflower</name>
    <dbReference type="NCBI Taxonomy" id="4781"/>
    <lineage>
        <taxon>Eukaryota</taxon>
        <taxon>Sar</taxon>
        <taxon>Stramenopiles</taxon>
        <taxon>Oomycota</taxon>
        <taxon>Peronosporomycetes</taxon>
        <taxon>Peronosporales</taxon>
        <taxon>Peronosporaceae</taxon>
        <taxon>Plasmopara</taxon>
    </lineage>
</organism>
<keyword evidence="1" id="KW-0472">Membrane</keyword>
<dbReference type="AlphaFoldDB" id="A0A0N7L7J4"/>
<dbReference type="GeneID" id="36398945"/>
<name>A0A0N7L7J4_PLAHL</name>
<dbReference type="RefSeq" id="XP_024583612.1">
    <property type="nucleotide sequence ID" value="XM_024718188.1"/>
</dbReference>
<protein>
    <submittedName>
        <fullName evidence="2">Uncharacterized protein</fullName>
    </submittedName>
</protein>
<proteinExistence type="predicted"/>
<evidence type="ECO:0000256" key="1">
    <source>
        <dbReference type="SAM" id="Phobius"/>
    </source>
</evidence>